<evidence type="ECO:0000313" key="1">
    <source>
        <dbReference type="EMBL" id="KAL0504359.1"/>
    </source>
</evidence>
<dbReference type="Proteomes" id="UP001500493">
    <property type="component" value="Unassembled WGS sequence"/>
</dbReference>
<reference evidence="2 3" key="1">
    <citation type="submission" date="2024-02" db="EMBL/GenBank/DDBJ databases">
        <title>FIRST GENOME SEQUENCES OF Leishmania (Viannia) shawi, Leishmania (Viannia) lindenbergi AND Leishmania (Viannia) utingensis.</title>
        <authorList>
            <person name="Resadore F."/>
            <person name="Custodio M.G.F."/>
            <person name="Boite M.C."/>
            <person name="Cupolillo E."/>
            <person name="Ferreira G.E.M."/>
        </authorList>
    </citation>
    <scope>NUCLEOTIDE SEQUENCE</scope>
    <source>
        <strain evidence="1 3">MCEB/BR/1984/M8408</strain>
        <strain evidence="2">MHOM/BR/2013/18 LTA MLF</strain>
    </source>
</reference>
<evidence type="ECO:0000313" key="2">
    <source>
        <dbReference type="EMBL" id="KAL0524997.1"/>
    </source>
</evidence>
<evidence type="ECO:0000313" key="4">
    <source>
        <dbReference type="Proteomes" id="UP001500493"/>
    </source>
</evidence>
<sequence>MHSNTSVTVVVEGPPSLLGTLSTGPTGVVDGAVGRIGAPMPAPPARRVRLFFPSVFDYCESEHKDEAAKPVKSATARTLTPTAWAMGLVTGLTRLDHPLLSARQPPAPLLKSRTLEAARLGRGVPPAQVRLAADRAARMRGRARGACQTRCPSWQPATVCPRRRGLRRDAAEVWVSCRCMRVFAGLFVMERS</sequence>
<gene>
    <name evidence="1" type="ORF">Q4I29_003971</name>
    <name evidence="2" type="ORF">Q4I32_004020</name>
</gene>
<dbReference type="Proteomes" id="UP001443563">
    <property type="component" value="Unassembled WGS sequence"/>
</dbReference>
<proteinExistence type="predicted"/>
<dbReference type="EMBL" id="JBAMZM010000025">
    <property type="protein sequence ID" value="KAL0504359.1"/>
    <property type="molecule type" value="Genomic_DNA"/>
</dbReference>
<name>A0AAW3BRK9_9TRYP</name>
<dbReference type="AlphaFoldDB" id="A0AAW3BRK9"/>
<organism evidence="2 4">
    <name type="scientific">Leishmania shawi</name>
    <dbReference type="NCBI Taxonomy" id="5680"/>
    <lineage>
        <taxon>Eukaryota</taxon>
        <taxon>Discoba</taxon>
        <taxon>Euglenozoa</taxon>
        <taxon>Kinetoplastea</taxon>
        <taxon>Metakinetoplastina</taxon>
        <taxon>Trypanosomatida</taxon>
        <taxon>Trypanosomatidae</taxon>
        <taxon>Leishmaniinae</taxon>
        <taxon>Leishmania</taxon>
        <taxon>Leishmania guyanensis species complex</taxon>
    </lineage>
</organism>
<evidence type="ECO:0000313" key="3">
    <source>
        <dbReference type="Proteomes" id="UP001443563"/>
    </source>
</evidence>
<comment type="caution">
    <text evidence="2">The sequence shown here is derived from an EMBL/GenBank/DDBJ whole genome shotgun (WGS) entry which is preliminary data.</text>
</comment>
<dbReference type="EMBL" id="JBAMZJ010000025">
    <property type="protein sequence ID" value="KAL0524997.1"/>
    <property type="molecule type" value="Genomic_DNA"/>
</dbReference>
<protein>
    <submittedName>
        <fullName evidence="2">Uncharacterized protein</fullName>
    </submittedName>
</protein>
<keyword evidence="3" id="KW-1185">Reference proteome</keyword>
<accession>A0AAW3BRK9</accession>